<keyword evidence="3" id="KW-0862">Zinc</keyword>
<evidence type="ECO:0000313" key="9">
    <source>
        <dbReference type="EMBL" id="SCU89233.1"/>
    </source>
</evidence>
<dbReference type="InterPro" id="IPR051763">
    <property type="entry name" value="Copper_Homeo_Regul"/>
</dbReference>
<evidence type="ECO:0000256" key="7">
    <source>
        <dbReference type="ARBA" id="ARBA00023242"/>
    </source>
</evidence>
<dbReference type="GO" id="GO:0000978">
    <property type="term" value="F:RNA polymerase II cis-regulatory region sequence-specific DNA binding"/>
    <property type="evidence" value="ECO:0007669"/>
    <property type="project" value="TreeGrafter"/>
</dbReference>
<name>A0A1G4JFX6_9SACH</name>
<dbReference type="SMART" id="SM01090">
    <property type="entry name" value="Copper-fist"/>
    <property type="match status" value="1"/>
</dbReference>
<keyword evidence="6" id="KW-0804">Transcription</keyword>
<evidence type="ECO:0000256" key="6">
    <source>
        <dbReference type="ARBA" id="ARBA00023163"/>
    </source>
</evidence>
<keyword evidence="5" id="KW-0805">Transcription regulation</keyword>
<sequence length="404" mass="45617">MIIFDGEKYSCVSCIRGHRSTTCKHSNRMLVKVRTKGRPSAKTIRKVILVDASSQVNNSPILEEQSSTSCCSSSRSRSPRSCTKMNKQPILFLRAMSTQKAFLVDGALKIVIEDKDTTSQGEMKLVSERDYLLNHLKIPTPNLPKELHSHYGVQSDGNLSSFMEPLHHQGPLINTQPVKQEFAELDFQHQIDRCVAPPTYKNSQEPYLGPSVEADYTSAEIHNNSFVELFTHKGVYLSTQCNCEDDNCQCVNCLIHRKEEELESYVKQSGVPLSNVGNGRISFPDQQPSSDALICKSPAHHCETQDCLLHPAEIVPFNNIFMYGLVNISLKPKSVIKYKHKLIPSRFWWNLLKEELPVMSQEECGNFDLMQWFENTIHSFDMEIPNEYDGGSSSLHGIGLMTTS</sequence>
<dbReference type="EMBL" id="LT598448">
    <property type="protein sequence ID" value="SCU89233.1"/>
    <property type="molecule type" value="Genomic_DNA"/>
</dbReference>
<dbReference type="InterPro" id="IPR036395">
    <property type="entry name" value="Cu_fist_DNA-bd_dom_sf"/>
</dbReference>
<dbReference type="PANTHER" id="PTHR28088">
    <property type="entry name" value="TRANSCRIPTIONAL ACTIVATOR HAA1-RELATED"/>
    <property type="match status" value="1"/>
</dbReference>
<keyword evidence="4" id="KW-0186">Copper</keyword>
<dbReference type="AlphaFoldDB" id="A0A1G4JFX6"/>
<keyword evidence="10" id="KW-1185">Reference proteome</keyword>
<dbReference type="Pfam" id="PF00649">
    <property type="entry name" value="Copper-fist"/>
    <property type="match status" value="1"/>
</dbReference>
<dbReference type="PRINTS" id="PR00617">
    <property type="entry name" value="COPPERFIST"/>
</dbReference>
<evidence type="ECO:0000256" key="3">
    <source>
        <dbReference type="ARBA" id="ARBA00022833"/>
    </source>
</evidence>
<proteinExistence type="predicted"/>
<dbReference type="GO" id="GO:0005507">
    <property type="term" value="F:copper ion binding"/>
    <property type="evidence" value="ECO:0007669"/>
    <property type="project" value="InterPro"/>
</dbReference>
<dbReference type="GO" id="GO:0006878">
    <property type="term" value="P:intracellular copper ion homeostasis"/>
    <property type="evidence" value="ECO:0007669"/>
    <property type="project" value="TreeGrafter"/>
</dbReference>
<keyword evidence="2" id="KW-0479">Metal-binding</keyword>
<dbReference type="PROSITE" id="PS50073">
    <property type="entry name" value="COPPER_FIST_2"/>
    <property type="match status" value="1"/>
</dbReference>
<dbReference type="GO" id="GO:0005634">
    <property type="term" value="C:nucleus"/>
    <property type="evidence" value="ECO:0007669"/>
    <property type="project" value="UniProtKB-SubCell"/>
</dbReference>
<dbReference type="GO" id="GO:0000981">
    <property type="term" value="F:DNA-binding transcription factor activity, RNA polymerase II-specific"/>
    <property type="evidence" value="ECO:0007669"/>
    <property type="project" value="TreeGrafter"/>
</dbReference>
<gene>
    <name evidence="9" type="ORF">LANO_0D04258G</name>
</gene>
<evidence type="ECO:0000256" key="2">
    <source>
        <dbReference type="ARBA" id="ARBA00022723"/>
    </source>
</evidence>
<protein>
    <submittedName>
        <fullName evidence="9">LANO_0D04258g1_1</fullName>
    </submittedName>
</protein>
<dbReference type="GO" id="GO:0006879">
    <property type="term" value="P:intracellular iron ion homeostasis"/>
    <property type="evidence" value="ECO:0007669"/>
    <property type="project" value="TreeGrafter"/>
</dbReference>
<dbReference type="OrthoDB" id="5600085at2759"/>
<dbReference type="GO" id="GO:0045944">
    <property type="term" value="P:positive regulation of transcription by RNA polymerase II"/>
    <property type="evidence" value="ECO:0007669"/>
    <property type="project" value="TreeGrafter"/>
</dbReference>
<evidence type="ECO:0000259" key="8">
    <source>
        <dbReference type="PROSITE" id="PS50073"/>
    </source>
</evidence>
<dbReference type="FunFam" id="3.90.430.10:FF:000001">
    <property type="entry name" value="Copper fist DNA-binding protein"/>
    <property type="match status" value="1"/>
</dbReference>
<comment type="subcellular location">
    <subcellularLocation>
        <location evidence="1">Nucleus</location>
    </subcellularLocation>
</comment>
<dbReference type="InterPro" id="IPR001083">
    <property type="entry name" value="Cu_fist_DNA-bd_dom"/>
</dbReference>
<organism evidence="9 10">
    <name type="scientific">Lachancea nothofagi CBS 11611</name>
    <dbReference type="NCBI Taxonomy" id="1266666"/>
    <lineage>
        <taxon>Eukaryota</taxon>
        <taxon>Fungi</taxon>
        <taxon>Dikarya</taxon>
        <taxon>Ascomycota</taxon>
        <taxon>Saccharomycotina</taxon>
        <taxon>Saccharomycetes</taxon>
        <taxon>Saccharomycetales</taxon>
        <taxon>Saccharomycetaceae</taxon>
        <taxon>Lachancea</taxon>
    </lineage>
</organism>
<keyword evidence="7" id="KW-0539">Nucleus</keyword>
<dbReference type="Gene3D" id="3.90.430.10">
    <property type="entry name" value="Copper fist DNA-binding domain"/>
    <property type="match status" value="1"/>
</dbReference>
<dbReference type="SMART" id="SM00412">
    <property type="entry name" value="Cu_FIST"/>
    <property type="match status" value="1"/>
</dbReference>
<evidence type="ECO:0000313" key="10">
    <source>
        <dbReference type="Proteomes" id="UP000189911"/>
    </source>
</evidence>
<dbReference type="Proteomes" id="UP000189911">
    <property type="component" value="Chromosome D"/>
</dbReference>
<feature type="domain" description="Copper-fist" evidence="8">
    <location>
        <begin position="1"/>
        <end position="40"/>
    </location>
</feature>
<evidence type="ECO:0000256" key="4">
    <source>
        <dbReference type="ARBA" id="ARBA00023008"/>
    </source>
</evidence>
<accession>A0A1G4JFX6</accession>
<dbReference type="SUPFAM" id="SSF57879">
    <property type="entry name" value="Zinc domain conserved in yeast copper-regulated transcription factors"/>
    <property type="match status" value="1"/>
</dbReference>
<dbReference type="PANTHER" id="PTHR28088:SF7">
    <property type="entry name" value="METAL-BINDING ACTIVATOR 1"/>
    <property type="match status" value="1"/>
</dbReference>
<evidence type="ECO:0000256" key="1">
    <source>
        <dbReference type="ARBA" id="ARBA00004123"/>
    </source>
</evidence>
<reference evidence="10" key="1">
    <citation type="submission" date="2016-03" db="EMBL/GenBank/DDBJ databases">
        <authorList>
            <person name="Devillers Hugo."/>
        </authorList>
    </citation>
    <scope>NUCLEOTIDE SEQUENCE [LARGE SCALE GENOMIC DNA]</scope>
</reference>
<evidence type="ECO:0000256" key="5">
    <source>
        <dbReference type="ARBA" id="ARBA00023015"/>
    </source>
</evidence>